<dbReference type="Gene3D" id="3.30.2310.20">
    <property type="entry name" value="RelE-like"/>
    <property type="match status" value="1"/>
</dbReference>
<organism evidence="2">
    <name type="scientific">Candidatus Kentrum sp. DK</name>
    <dbReference type="NCBI Taxonomy" id="2126562"/>
    <lineage>
        <taxon>Bacteria</taxon>
        <taxon>Pseudomonadati</taxon>
        <taxon>Pseudomonadota</taxon>
        <taxon>Gammaproteobacteria</taxon>
        <taxon>Candidatus Kentrum</taxon>
    </lineage>
</organism>
<proteinExistence type="predicted"/>
<dbReference type="InterPro" id="IPR035093">
    <property type="entry name" value="RelE/ParE_toxin_dom_sf"/>
</dbReference>
<evidence type="ECO:0000313" key="2">
    <source>
        <dbReference type="EMBL" id="VFJ61904.1"/>
    </source>
</evidence>
<sequence length="111" mass="12906">MKLKILSSAIEDLESGKRFYERQGSRVGEYFLDSLLSDIDSLVLYAGIHSRTFGYYRLLSKRFPYAIYYTIEKECAVVWRVLDLRRDPDRIREVLSPTREGPDEYGSGKIG</sequence>
<dbReference type="Pfam" id="PF05016">
    <property type="entry name" value="ParE_toxin"/>
    <property type="match status" value="1"/>
</dbReference>
<dbReference type="AlphaFoldDB" id="A0A450T5C2"/>
<name>A0A450T5C2_9GAMM</name>
<keyword evidence="1" id="KW-1277">Toxin-antitoxin system</keyword>
<dbReference type="InterPro" id="IPR007712">
    <property type="entry name" value="RelE/ParE_toxin"/>
</dbReference>
<dbReference type="EMBL" id="CAADEX010000105">
    <property type="protein sequence ID" value="VFJ61904.1"/>
    <property type="molecule type" value="Genomic_DNA"/>
</dbReference>
<reference evidence="2" key="1">
    <citation type="submission" date="2019-02" db="EMBL/GenBank/DDBJ databases">
        <authorList>
            <person name="Gruber-Vodicka R. H."/>
            <person name="Seah K. B. B."/>
        </authorList>
    </citation>
    <scope>NUCLEOTIDE SEQUENCE</scope>
    <source>
        <strain evidence="2">BECK_DK47</strain>
    </source>
</reference>
<accession>A0A450T5C2</accession>
<protein>
    <submittedName>
        <fullName evidence="2">Plasmid stabilization system protein ParE</fullName>
    </submittedName>
</protein>
<evidence type="ECO:0000256" key="1">
    <source>
        <dbReference type="ARBA" id="ARBA00022649"/>
    </source>
</evidence>
<gene>
    <name evidence="2" type="ORF">BECKDK2373B_GA0170837_11057</name>
</gene>